<feature type="domain" description="Reticulon" evidence="8">
    <location>
        <begin position="218"/>
        <end position="415"/>
    </location>
</feature>
<dbReference type="OrthoDB" id="567788at2759"/>
<keyword evidence="2 6" id="KW-0812">Transmembrane</keyword>
<evidence type="ECO:0000256" key="2">
    <source>
        <dbReference type="ARBA" id="ARBA00022692"/>
    </source>
</evidence>
<evidence type="ECO:0000256" key="1">
    <source>
        <dbReference type="ARBA" id="ARBA00004477"/>
    </source>
</evidence>
<evidence type="ECO:0000256" key="3">
    <source>
        <dbReference type="ARBA" id="ARBA00022824"/>
    </source>
</evidence>
<feature type="transmembrane region" description="Helical" evidence="6">
    <location>
        <begin position="229"/>
        <end position="247"/>
    </location>
</feature>
<feature type="compositionally biased region" description="Polar residues" evidence="7">
    <location>
        <begin position="24"/>
        <end position="39"/>
    </location>
</feature>
<feature type="compositionally biased region" description="Gly residues" evidence="7">
    <location>
        <begin position="82"/>
        <end position="118"/>
    </location>
</feature>
<keyword evidence="5 6" id="KW-0472">Membrane</keyword>
<dbReference type="Pfam" id="PF02453">
    <property type="entry name" value="Reticulon"/>
    <property type="match status" value="1"/>
</dbReference>
<evidence type="ECO:0000256" key="7">
    <source>
        <dbReference type="SAM" id="MobiDB-lite"/>
    </source>
</evidence>
<feature type="compositionally biased region" description="Polar residues" evidence="7">
    <location>
        <begin position="463"/>
        <end position="476"/>
    </location>
</feature>
<dbReference type="EMBL" id="MU005957">
    <property type="protein sequence ID" value="KAF2864294.1"/>
    <property type="molecule type" value="Genomic_DNA"/>
</dbReference>
<evidence type="ECO:0000313" key="10">
    <source>
        <dbReference type="Proteomes" id="UP000799421"/>
    </source>
</evidence>
<evidence type="ECO:0000259" key="8">
    <source>
        <dbReference type="PROSITE" id="PS50845"/>
    </source>
</evidence>
<feature type="compositionally biased region" description="Low complexity" evidence="7">
    <location>
        <begin position="119"/>
        <end position="135"/>
    </location>
</feature>
<protein>
    <recommendedName>
        <fullName evidence="6">Reticulon-like protein</fullName>
    </recommendedName>
</protein>
<dbReference type="InterPro" id="IPR003388">
    <property type="entry name" value="Reticulon"/>
</dbReference>
<feature type="region of interest" description="Disordered" evidence="7">
    <location>
        <begin position="1"/>
        <end position="175"/>
    </location>
</feature>
<feature type="transmembrane region" description="Helical" evidence="6">
    <location>
        <begin position="323"/>
        <end position="340"/>
    </location>
</feature>
<gene>
    <name evidence="9" type="ORF">K470DRAFT_253961</name>
</gene>
<dbReference type="PROSITE" id="PS50845">
    <property type="entry name" value="RETICULON"/>
    <property type="match status" value="1"/>
</dbReference>
<comment type="subcellular location">
    <subcellularLocation>
        <location evidence="1 6">Endoplasmic reticulum membrane</location>
        <topology evidence="1 6">Multi-pass membrane protein</topology>
    </subcellularLocation>
</comment>
<evidence type="ECO:0000256" key="4">
    <source>
        <dbReference type="ARBA" id="ARBA00022989"/>
    </source>
</evidence>
<feature type="compositionally biased region" description="Polar residues" evidence="7">
    <location>
        <begin position="421"/>
        <end position="431"/>
    </location>
</feature>
<feature type="compositionally biased region" description="Gly residues" evidence="7">
    <location>
        <begin position="136"/>
        <end position="147"/>
    </location>
</feature>
<reference evidence="9" key="1">
    <citation type="journal article" date="2020" name="Stud. Mycol.">
        <title>101 Dothideomycetes genomes: a test case for predicting lifestyles and emergence of pathogens.</title>
        <authorList>
            <person name="Haridas S."/>
            <person name="Albert R."/>
            <person name="Binder M."/>
            <person name="Bloem J."/>
            <person name="Labutti K."/>
            <person name="Salamov A."/>
            <person name="Andreopoulos B."/>
            <person name="Baker S."/>
            <person name="Barry K."/>
            <person name="Bills G."/>
            <person name="Bluhm B."/>
            <person name="Cannon C."/>
            <person name="Castanera R."/>
            <person name="Culley D."/>
            <person name="Daum C."/>
            <person name="Ezra D."/>
            <person name="Gonzalez J."/>
            <person name="Henrissat B."/>
            <person name="Kuo A."/>
            <person name="Liang C."/>
            <person name="Lipzen A."/>
            <person name="Lutzoni F."/>
            <person name="Magnuson J."/>
            <person name="Mondo S."/>
            <person name="Nolan M."/>
            <person name="Ohm R."/>
            <person name="Pangilinan J."/>
            <person name="Park H.-J."/>
            <person name="Ramirez L."/>
            <person name="Alfaro M."/>
            <person name="Sun H."/>
            <person name="Tritt A."/>
            <person name="Yoshinaga Y."/>
            <person name="Zwiers L.-H."/>
            <person name="Turgeon B."/>
            <person name="Goodwin S."/>
            <person name="Spatafora J."/>
            <person name="Crous P."/>
            <person name="Grigoriev I."/>
        </authorList>
    </citation>
    <scope>NUCLEOTIDE SEQUENCE</scope>
    <source>
        <strain evidence="9">CBS 480.64</strain>
    </source>
</reference>
<feature type="region of interest" description="Disordered" evidence="7">
    <location>
        <begin position="421"/>
        <end position="484"/>
    </location>
</feature>
<dbReference type="Proteomes" id="UP000799421">
    <property type="component" value="Unassembled WGS sequence"/>
</dbReference>
<organism evidence="9 10">
    <name type="scientific">Piedraia hortae CBS 480.64</name>
    <dbReference type="NCBI Taxonomy" id="1314780"/>
    <lineage>
        <taxon>Eukaryota</taxon>
        <taxon>Fungi</taxon>
        <taxon>Dikarya</taxon>
        <taxon>Ascomycota</taxon>
        <taxon>Pezizomycotina</taxon>
        <taxon>Dothideomycetes</taxon>
        <taxon>Dothideomycetidae</taxon>
        <taxon>Capnodiales</taxon>
        <taxon>Piedraiaceae</taxon>
        <taxon>Piedraia</taxon>
    </lineage>
</organism>
<keyword evidence="4 6" id="KW-1133">Transmembrane helix</keyword>
<evidence type="ECO:0000313" key="9">
    <source>
        <dbReference type="EMBL" id="KAF2864294.1"/>
    </source>
</evidence>
<feature type="transmembrane region" description="Helical" evidence="6">
    <location>
        <begin position="346"/>
        <end position="364"/>
    </location>
</feature>
<evidence type="ECO:0000256" key="5">
    <source>
        <dbReference type="ARBA" id="ARBA00023136"/>
    </source>
</evidence>
<feature type="compositionally biased region" description="Low complexity" evidence="7">
    <location>
        <begin position="432"/>
        <end position="453"/>
    </location>
</feature>
<dbReference type="GO" id="GO:0005789">
    <property type="term" value="C:endoplasmic reticulum membrane"/>
    <property type="evidence" value="ECO:0007669"/>
    <property type="project" value="UniProtKB-SubCell"/>
</dbReference>
<evidence type="ECO:0000256" key="6">
    <source>
        <dbReference type="RuleBase" id="RU363132"/>
    </source>
</evidence>
<keyword evidence="10" id="KW-1185">Reference proteome</keyword>
<sequence>MADKDYPPHGTLDPAADSKYPENLLSSKGASTTHNSSSLGADIKSGLSSFDDSADGRTSLGSSGIGTTGWENDLTARPSGSSGLGHGTTGTSSLGGTGLDSGYGTGNTGRSSLGGSGLNSGTTGQSTLGGSNLSGSGTGRSSLGGSGNPFSSGTTGTAGYGSGYDQHPGSLSEGPVADKARREMNQTQNEFSNLANSRHTPHTPAATGQNLTHYHSFFYNLLNWSNPRATGITYVAIASFILAWRFLPLTRYALRGTWMVLGLTAAAEVAGRLVLDQGLTSKLRPRKYYTIPRETLETTMDDLTELINFFVIEFQRVLYAENVYVTIATCLTALLTYFLVKVTPAWGLALMFTTCLFFAPLIYLSNKQLIDTQLANGREIVRKQTRQVRDLASHHTSRAMAVSSNTMKDYSAKAQGALGQKTGSTGLAGSNTATAGKTAGLTGTQSTGSLSSAEEQLRGAPSVPSSDLKSALGSQERTAKPVGL</sequence>
<proteinExistence type="predicted"/>
<keyword evidence="3 6" id="KW-0256">Endoplasmic reticulum</keyword>
<name>A0A6A7C9U6_9PEZI</name>
<accession>A0A6A7C9U6</accession>
<dbReference type="AlphaFoldDB" id="A0A6A7C9U6"/>